<sequence length="71" mass="8176">MVHAVIIFVSVTISASLVHEAYDELRSEIRRSLVFSDALFTNEHLKFMICMDKDACLTVNKIVKIRRSFIC</sequence>
<dbReference type="Proteomes" id="UP000827092">
    <property type="component" value="Unassembled WGS sequence"/>
</dbReference>
<gene>
    <name evidence="2" type="ORF">JTE90_010913</name>
</gene>
<keyword evidence="3" id="KW-1185">Reference proteome</keyword>
<dbReference type="EMBL" id="JAFNEN010000433">
    <property type="protein sequence ID" value="KAG8183090.1"/>
    <property type="molecule type" value="Genomic_DNA"/>
</dbReference>
<evidence type="ECO:0000313" key="3">
    <source>
        <dbReference type="Proteomes" id="UP000827092"/>
    </source>
</evidence>
<feature type="signal peptide" evidence="1">
    <location>
        <begin position="1"/>
        <end position="16"/>
    </location>
</feature>
<comment type="caution">
    <text evidence="2">The sequence shown here is derived from an EMBL/GenBank/DDBJ whole genome shotgun (WGS) entry which is preliminary data.</text>
</comment>
<evidence type="ECO:0008006" key="4">
    <source>
        <dbReference type="Google" id="ProtNLM"/>
    </source>
</evidence>
<protein>
    <recommendedName>
        <fullName evidence="4">Secreted protein</fullName>
    </recommendedName>
</protein>
<accession>A0AAV6UF92</accession>
<keyword evidence="1" id="KW-0732">Signal</keyword>
<proteinExistence type="predicted"/>
<name>A0AAV6UF92_9ARAC</name>
<evidence type="ECO:0000256" key="1">
    <source>
        <dbReference type="SAM" id="SignalP"/>
    </source>
</evidence>
<organism evidence="2 3">
    <name type="scientific">Oedothorax gibbosus</name>
    <dbReference type="NCBI Taxonomy" id="931172"/>
    <lineage>
        <taxon>Eukaryota</taxon>
        <taxon>Metazoa</taxon>
        <taxon>Ecdysozoa</taxon>
        <taxon>Arthropoda</taxon>
        <taxon>Chelicerata</taxon>
        <taxon>Arachnida</taxon>
        <taxon>Araneae</taxon>
        <taxon>Araneomorphae</taxon>
        <taxon>Entelegynae</taxon>
        <taxon>Araneoidea</taxon>
        <taxon>Linyphiidae</taxon>
        <taxon>Erigoninae</taxon>
        <taxon>Oedothorax</taxon>
    </lineage>
</organism>
<evidence type="ECO:0000313" key="2">
    <source>
        <dbReference type="EMBL" id="KAG8183090.1"/>
    </source>
</evidence>
<dbReference type="AlphaFoldDB" id="A0AAV6UF92"/>
<feature type="chain" id="PRO_5043708978" description="Secreted protein" evidence="1">
    <location>
        <begin position="17"/>
        <end position="71"/>
    </location>
</feature>
<reference evidence="2 3" key="1">
    <citation type="journal article" date="2022" name="Nat. Ecol. Evol.">
        <title>A masculinizing supergene underlies an exaggerated male reproductive morph in a spider.</title>
        <authorList>
            <person name="Hendrickx F."/>
            <person name="De Corte Z."/>
            <person name="Sonet G."/>
            <person name="Van Belleghem S.M."/>
            <person name="Kostlbacher S."/>
            <person name="Vangestel C."/>
        </authorList>
    </citation>
    <scope>NUCLEOTIDE SEQUENCE [LARGE SCALE GENOMIC DNA]</scope>
    <source>
        <strain evidence="2">W744_W776</strain>
    </source>
</reference>